<feature type="chain" id="PRO_5018723088" description="Esterase" evidence="1">
    <location>
        <begin position="21"/>
        <end position="368"/>
    </location>
</feature>
<dbReference type="RefSeq" id="WP_207211457.1">
    <property type="nucleotide sequence ID" value="NZ_UWOC01000137.1"/>
</dbReference>
<proteinExistence type="predicted"/>
<dbReference type="CDD" id="cd12808">
    <property type="entry name" value="Esterase_713_like-1"/>
    <property type="match status" value="1"/>
</dbReference>
<dbReference type="InterPro" id="IPR029058">
    <property type="entry name" value="AB_hydrolase_fold"/>
</dbReference>
<evidence type="ECO:0000313" key="2">
    <source>
        <dbReference type="EMBL" id="VCU08263.1"/>
    </source>
</evidence>
<accession>A0A3S4DEE2</accession>
<dbReference type="SUPFAM" id="SSF53474">
    <property type="entry name" value="alpha/beta-Hydrolases"/>
    <property type="match status" value="1"/>
</dbReference>
<comment type="caution">
    <text evidence="2">The sequence shown here is derived from an EMBL/GenBank/DDBJ whole genome shotgun (WGS) entry which is preliminary data.</text>
</comment>
<sequence>MLRLALAGLSLGLLCTSALAQPAAAPPAAAPAAGAPAAGSAPASAAAKAPLVLRDMGSFHIGGRTVEVTGKPTREVVFAAGGTPAKMDPNGPYQVEQMYVQYFLPQNRKGKVPLLMWHGGGLTGVTWETTPDGRDGWLNMFVRKGWDVYNSDAVERGRSGFPSPDIWPSSPIFLTKGNPFERFRIGAGPGSWSPDPAKLKVLPGSQFPVEAYDSFVKQGVPRWLDSDAPIVAAYTELVQKVCPCVILFHSQAGGFAFRIAQAHPDKVKALVAIEPAVPGDPAKAAALKDIPILMVFGDYIEQDSRWPAMRGKDVAFGDAVKAAGGSVDVVDLPAVGIKGNSHMLMMDKNNGQIADLVHDWLVKKGLVD</sequence>
<evidence type="ECO:0000256" key="1">
    <source>
        <dbReference type="SAM" id="SignalP"/>
    </source>
</evidence>
<dbReference type="EMBL" id="UWOC01000137">
    <property type="protein sequence ID" value="VCU08263.1"/>
    <property type="molecule type" value="Genomic_DNA"/>
</dbReference>
<dbReference type="InterPro" id="IPR050228">
    <property type="entry name" value="Carboxylesterase_BioH"/>
</dbReference>
<organism evidence="2 3">
    <name type="scientific">Rhodoplanes serenus</name>
    <dbReference type="NCBI Taxonomy" id="200615"/>
    <lineage>
        <taxon>Bacteria</taxon>
        <taxon>Pseudomonadati</taxon>
        <taxon>Pseudomonadota</taxon>
        <taxon>Alphaproteobacteria</taxon>
        <taxon>Hyphomicrobiales</taxon>
        <taxon>Nitrobacteraceae</taxon>
        <taxon>Rhodoplanes</taxon>
    </lineage>
</organism>
<protein>
    <recommendedName>
        <fullName evidence="4">Esterase</fullName>
    </recommendedName>
</protein>
<dbReference type="Gene3D" id="3.40.50.1820">
    <property type="entry name" value="alpha/beta hydrolase"/>
    <property type="match status" value="1"/>
</dbReference>
<evidence type="ECO:0008006" key="4">
    <source>
        <dbReference type="Google" id="ProtNLM"/>
    </source>
</evidence>
<name>A0A3S4DEE2_9BRAD</name>
<dbReference type="PANTHER" id="PTHR43194">
    <property type="entry name" value="HYDROLASE ALPHA/BETA FOLD FAMILY"/>
    <property type="match status" value="1"/>
</dbReference>
<gene>
    <name evidence="2" type="ORF">RHODGE_RHODGE_02123</name>
</gene>
<feature type="signal peptide" evidence="1">
    <location>
        <begin position="1"/>
        <end position="20"/>
    </location>
</feature>
<dbReference type="AlphaFoldDB" id="A0A3S4DEE2"/>
<evidence type="ECO:0000313" key="3">
    <source>
        <dbReference type="Proteomes" id="UP000289200"/>
    </source>
</evidence>
<dbReference type="Proteomes" id="UP000289200">
    <property type="component" value="Unassembled WGS sequence"/>
</dbReference>
<keyword evidence="1" id="KW-0732">Signal</keyword>
<dbReference type="PANTHER" id="PTHR43194:SF5">
    <property type="entry name" value="PIMELOYL-[ACYL-CARRIER PROTEIN] METHYL ESTER ESTERASE"/>
    <property type="match status" value="1"/>
</dbReference>
<reference evidence="3" key="1">
    <citation type="submission" date="2018-10" db="EMBL/GenBank/DDBJ databases">
        <authorList>
            <person name="Peiro R."/>
            <person name="Begona"/>
            <person name="Cbmso G."/>
            <person name="Lopez M."/>
            <person name="Gonzalez S."/>
            <person name="Sacristan E."/>
            <person name="Castillo E."/>
        </authorList>
    </citation>
    <scope>NUCLEOTIDE SEQUENCE [LARGE SCALE GENOMIC DNA]</scope>
</reference>
<keyword evidence="3" id="KW-1185">Reference proteome</keyword>